<evidence type="ECO:0000313" key="2">
    <source>
        <dbReference type="EMBL" id="PSJ55687.1"/>
    </source>
</evidence>
<dbReference type="EMBL" id="PXYK01000026">
    <property type="protein sequence ID" value="PSJ55687.1"/>
    <property type="molecule type" value="Genomic_DNA"/>
</dbReference>
<organism evidence="2 3">
    <name type="scientific">Kumtagia ephedrae</name>
    <dbReference type="NCBI Taxonomy" id="2116701"/>
    <lineage>
        <taxon>Bacteria</taxon>
        <taxon>Pseudomonadati</taxon>
        <taxon>Pseudomonadota</taxon>
        <taxon>Alphaproteobacteria</taxon>
        <taxon>Hyphomicrobiales</taxon>
        <taxon>Phyllobacteriaceae</taxon>
        <taxon>Kumtagia</taxon>
    </lineage>
</organism>
<dbReference type="InterPro" id="IPR041374">
    <property type="entry name" value="BaeRF_family12"/>
</dbReference>
<keyword evidence="3" id="KW-1185">Reference proteome</keyword>
<accession>A0A2P7RZM8</accession>
<protein>
    <submittedName>
        <fullName evidence="2">Host attachment protein</fullName>
    </submittedName>
</protein>
<proteinExistence type="predicted"/>
<dbReference type="RefSeq" id="WP_106774512.1">
    <property type="nucleotide sequence ID" value="NZ_PXYK01000026.1"/>
</dbReference>
<name>A0A2P7RZM8_9HYPH</name>
<gene>
    <name evidence="2" type="ORF">C7I84_22745</name>
</gene>
<evidence type="ECO:0000256" key="1">
    <source>
        <dbReference type="SAM" id="MobiDB-lite"/>
    </source>
</evidence>
<evidence type="ECO:0000313" key="3">
    <source>
        <dbReference type="Proteomes" id="UP000241229"/>
    </source>
</evidence>
<feature type="region of interest" description="Disordered" evidence="1">
    <location>
        <begin position="42"/>
        <end position="75"/>
    </location>
</feature>
<comment type="caution">
    <text evidence="2">The sequence shown here is derived from an EMBL/GenBank/DDBJ whole genome shotgun (WGS) entry which is preliminary data.</text>
</comment>
<dbReference type="Proteomes" id="UP000241229">
    <property type="component" value="Unassembled WGS sequence"/>
</dbReference>
<dbReference type="Pfam" id="PF18856">
    <property type="entry name" value="baeRF_family12"/>
    <property type="match status" value="1"/>
</dbReference>
<reference evidence="2 3" key="1">
    <citation type="submission" date="2018-03" db="EMBL/GenBank/DDBJ databases">
        <title>The draft genome of Mesorhizobium sp. 6GN-30.</title>
        <authorList>
            <person name="Liu L."/>
            <person name="Li L."/>
            <person name="Wang T."/>
            <person name="Zhang X."/>
            <person name="Liang L."/>
        </authorList>
    </citation>
    <scope>NUCLEOTIDE SEQUENCE [LARGE SCALE GENOMIC DNA]</scope>
    <source>
        <strain evidence="2 3">6GN30</strain>
    </source>
</reference>
<dbReference type="OrthoDB" id="9812459at2"/>
<dbReference type="AlphaFoldDB" id="A0A2P7RZM8"/>
<sequence length="149" mass="16670">MAASRLKHGAWVVVADGEKALFLENKGDGLHPNLEVIREVAEANPPTREQGSDKPGRFNDGPSPHRSAAEDTDWHRMAKERFADEIAEKLYKAAHRGDFNEVILIAPPFVLGELRKKLHKEVETMVVAEYPKTLTNHPVPEIEKMLMAA</sequence>